<feature type="compositionally biased region" description="Polar residues" evidence="1">
    <location>
        <begin position="131"/>
        <end position="143"/>
    </location>
</feature>
<dbReference type="AlphaFoldDB" id="A0AAD7FIL9"/>
<keyword evidence="3" id="KW-1185">Reference proteome</keyword>
<accession>A0AAD7FIL9</accession>
<feature type="compositionally biased region" description="Low complexity" evidence="1">
    <location>
        <begin position="66"/>
        <end position="83"/>
    </location>
</feature>
<name>A0AAD7FIL9_9AGAR</name>
<feature type="compositionally biased region" description="Acidic residues" evidence="1">
    <location>
        <begin position="1"/>
        <end position="10"/>
    </location>
</feature>
<feature type="compositionally biased region" description="Pro residues" evidence="1">
    <location>
        <begin position="300"/>
        <end position="310"/>
    </location>
</feature>
<feature type="region of interest" description="Disordered" evidence="1">
    <location>
        <begin position="66"/>
        <end position="115"/>
    </location>
</feature>
<feature type="compositionally biased region" description="Low complexity" evidence="1">
    <location>
        <begin position="335"/>
        <end position="351"/>
    </location>
</feature>
<feature type="region of interest" description="Disordered" evidence="1">
    <location>
        <begin position="129"/>
        <end position="426"/>
    </location>
</feature>
<sequence length="426" mass="45711">MMDDRDDYFDDLNMHPMRDSLPTSDPPDDDGEVCWKASQPLFAGAEQQKWGQRAPKLKQSDWLYPSQPVASASSGPASSSGVVLPTTRWRPAHANKGKTQATRASASKNASVTSPAQIASMIKLIAKGADENSSNSRPSSRAGTTKKIGVKERTMNLHRQSPMGTRATGSSKGKSREPAALVRNSSIKSSLSSSTSSMEDSLPSSGDTIMTSPEPDTRQGLMPPPPVPHNRVFADEQLTSNAVLPSFPRPSAQSTPPRARRSNSRNAPQQSLPRLQFEPSQRPAEPILHPLLQQKASAKPTPPPTTPPLVPQLSQSQPEQRRAPPALGMRRTKTAPLAVASSNAPSASQAARKFRSPLVNGGAQTKSEPAKSEHPEPKLCDVSVTAETPTTPSRSSPPQPRSSPSNGSISFDFEPEELEKVMSTYD</sequence>
<dbReference type="EMBL" id="JARKIF010000016">
    <property type="protein sequence ID" value="KAJ7621046.1"/>
    <property type="molecule type" value="Genomic_DNA"/>
</dbReference>
<evidence type="ECO:0000313" key="3">
    <source>
        <dbReference type="Proteomes" id="UP001221142"/>
    </source>
</evidence>
<feature type="compositionally biased region" description="Polar residues" evidence="1">
    <location>
        <begin position="97"/>
        <end position="115"/>
    </location>
</feature>
<evidence type="ECO:0000256" key="1">
    <source>
        <dbReference type="SAM" id="MobiDB-lite"/>
    </source>
</evidence>
<feature type="compositionally biased region" description="Polar residues" evidence="1">
    <location>
        <begin position="264"/>
        <end position="273"/>
    </location>
</feature>
<dbReference type="Proteomes" id="UP001221142">
    <property type="component" value="Unassembled WGS sequence"/>
</dbReference>
<comment type="caution">
    <text evidence="2">The sequence shown here is derived from an EMBL/GenBank/DDBJ whole genome shotgun (WGS) entry which is preliminary data.</text>
</comment>
<feature type="compositionally biased region" description="Low complexity" evidence="1">
    <location>
        <begin position="181"/>
        <end position="205"/>
    </location>
</feature>
<reference evidence="2" key="1">
    <citation type="submission" date="2023-03" db="EMBL/GenBank/DDBJ databases">
        <title>Massive genome expansion in bonnet fungi (Mycena s.s.) driven by repeated elements and novel gene families across ecological guilds.</title>
        <authorList>
            <consortium name="Lawrence Berkeley National Laboratory"/>
            <person name="Harder C.B."/>
            <person name="Miyauchi S."/>
            <person name="Viragh M."/>
            <person name="Kuo A."/>
            <person name="Thoen E."/>
            <person name="Andreopoulos B."/>
            <person name="Lu D."/>
            <person name="Skrede I."/>
            <person name="Drula E."/>
            <person name="Henrissat B."/>
            <person name="Morin E."/>
            <person name="Kohler A."/>
            <person name="Barry K."/>
            <person name="LaButti K."/>
            <person name="Morin E."/>
            <person name="Salamov A."/>
            <person name="Lipzen A."/>
            <person name="Mereny Z."/>
            <person name="Hegedus B."/>
            <person name="Baldrian P."/>
            <person name="Stursova M."/>
            <person name="Weitz H."/>
            <person name="Taylor A."/>
            <person name="Grigoriev I.V."/>
            <person name="Nagy L.G."/>
            <person name="Martin F."/>
            <person name="Kauserud H."/>
        </authorList>
    </citation>
    <scope>NUCLEOTIDE SEQUENCE</scope>
    <source>
        <strain evidence="2">9284</strain>
    </source>
</reference>
<feature type="compositionally biased region" description="Basic and acidic residues" evidence="1">
    <location>
        <begin position="368"/>
        <end position="379"/>
    </location>
</feature>
<evidence type="ECO:0000313" key="2">
    <source>
        <dbReference type="EMBL" id="KAJ7621046.1"/>
    </source>
</evidence>
<organism evidence="2 3">
    <name type="scientific">Roridomyces roridus</name>
    <dbReference type="NCBI Taxonomy" id="1738132"/>
    <lineage>
        <taxon>Eukaryota</taxon>
        <taxon>Fungi</taxon>
        <taxon>Dikarya</taxon>
        <taxon>Basidiomycota</taxon>
        <taxon>Agaricomycotina</taxon>
        <taxon>Agaricomycetes</taxon>
        <taxon>Agaricomycetidae</taxon>
        <taxon>Agaricales</taxon>
        <taxon>Marasmiineae</taxon>
        <taxon>Mycenaceae</taxon>
        <taxon>Roridomyces</taxon>
    </lineage>
</organism>
<protein>
    <submittedName>
        <fullName evidence="2">Uncharacterized protein</fullName>
    </submittedName>
</protein>
<gene>
    <name evidence="2" type="ORF">FB45DRAFT_1006475</name>
</gene>
<feature type="region of interest" description="Disordered" evidence="1">
    <location>
        <begin position="1"/>
        <end position="34"/>
    </location>
</feature>
<proteinExistence type="predicted"/>
<feature type="compositionally biased region" description="Polar residues" evidence="1">
    <location>
        <begin position="157"/>
        <end position="172"/>
    </location>
</feature>